<accession>A0ABS9I0P3</accession>
<keyword evidence="1" id="KW-0472">Membrane</keyword>
<proteinExistence type="predicted"/>
<reference evidence="3" key="1">
    <citation type="submission" date="2022-01" db="EMBL/GenBank/DDBJ databases">
        <title>Pseudomonas sp. nov. isolated from Antarctic regolith.</title>
        <authorList>
            <person name="Novakova D."/>
            <person name="Sedlar K."/>
        </authorList>
    </citation>
    <scope>NUCLEOTIDE SEQUENCE</scope>
    <source>
        <strain evidence="3">P2647</strain>
    </source>
</reference>
<evidence type="ECO:0000259" key="2">
    <source>
        <dbReference type="Pfam" id="PF01757"/>
    </source>
</evidence>
<dbReference type="InterPro" id="IPR050879">
    <property type="entry name" value="Acyltransferase_3"/>
</dbReference>
<feature type="transmembrane region" description="Helical" evidence="1">
    <location>
        <begin position="192"/>
        <end position="212"/>
    </location>
</feature>
<feature type="transmembrane region" description="Helical" evidence="1">
    <location>
        <begin position="325"/>
        <end position="346"/>
    </location>
</feature>
<evidence type="ECO:0000313" key="4">
    <source>
        <dbReference type="Proteomes" id="UP001162905"/>
    </source>
</evidence>
<keyword evidence="1" id="KW-0812">Transmembrane</keyword>
<evidence type="ECO:0000313" key="3">
    <source>
        <dbReference type="EMBL" id="MCF7540926.1"/>
    </source>
</evidence>
<dbReference type="Proteomes" id="UP001162905">
    <property type="component" value="Unassembled WGS sequence"/>
</dbReference>
<feature type="domain" description="Acyltransferase 3" evidence="2">
    <location>
        <begin position="22"/>
        <end position="340"/>
    </location>
</feature>
<keyword evidence="4" id="KW-1185">Reference proteome</keyword>
<dbReference type="EMBL" id="JAKJXH010000001">
    <property type="protein sequence ID" value="MCF7540926.1"/>
    <property type="molecule type" value="Genomic_DNA"/>
</dbReference>
<protein>
    <submittedName>
        <fullName evidence="3">Acyltransferase</fullName>
    </submittedName>
</protein>
<dbReference type="PANTHER" id="PTHR23028:SF53">
    <property type="entry name" value="ACYL_TRANSF_3 DOMAIN-CONTAINING PROTEIN"/>
    <property type="match status" value="1"/>
</dbReference>
<keyword evidence="3" id="KW-0012">Acyltransferase</keyword>
<feature type="transmembrane region" description="Helical" evidence="1">
    <location>
        <begin position="272"/>
        <end position="290"/>
    </location>
</feature>
<feature type="transmembrane region" description="Helical" evidence="1">
    <location>
        <begin position="164"/>
        <end position="185"/>
    </location>
</feature>
<evidence type="ECO:0000256" key="1">
    <source>
        <dbReference type="SAM" id="Phobius"/>
    </source>
</evidence>
<dbReference type="Pfam" id="PF01757">
    <property type="entry name" value="Acyl_transf_3"/>
    <property type="match status" value="1"/>
</dbReference>
<feature type="transmembrane region" description="Helical" evidence="1">
    <location>
        <begin position="56"/>
        <end position="77"/>
    </location>
</feature>
<feature type="transmembrane region" description="Helical" evidence="1">
    <location>
        <begin position="224"/>
        <end position="242"/>
    </location>
</feature>
<sequence length="380" mass="42867">MTLIARGGSMNTLGDLASRRNNNFNLIRMLAATAVLISHSYPLALGHDAVEPLSNWIGLSLGELAVITFFCVSGFFISLSRDRAGSTLDFFTARFLRIYPGLTLVLLLSVFLIGPLFTTLSAWEYFSSGETYGYLTHNLTLFSMKFQLPGVFENNPWPGINGSLWTLFYEVALYILVGGLGKFAFYSEGRKFAGFLLSYAALYVAFKALMLNSALLNDVHRAEFFFTWSLPFVLGMSFYRYRHHIQHRCIGFLPFAALAAVTWRTTYFFECFVLAWTYLIFYLGFATHPLVDRYNQLGDYSYGVYIYAFPIQEILAHLFKGIGPVSMMLLAFPLVLLAAMFSWHVIEKLAMAWRRGLAGSLSIRLDNLKTRWTGTGKGTA</sequence>
<gene>
    <name evidence="3" type="ORF">L4G47_01650</name>
</gene>
<keyword evidence="1" id="KW-1133">Transmembrane helix</keyword>
<name>A0ABS9I0P3_9PSED</name>
<dbReference type="GO" id="GO:0016746">
    <property type="term" value="F:acyltransferase activity"/>
    <property type="evidence" value="ECO:0007669"/>
    <property type="project" value="UniProtKB-KW"/>
</dbReference>
<comment type="caution">
    <text evidence="3">The sequence shown here is derived from an EMBL/GenBank/DDBJ whole genome shotgun (WGS) entry which is preliminary data.</text>
</comment>
<keyword evidence="3" id="KW-0808">Transferase</keyword>
<dbReference type="PANTHER" id="PTHR23028">
    <property type="entry name" value="ACETYLTRANSFERASE"/>
    <property type="match status" value="1"/>
</dbReference>
<feature type="transmembrane region" description="Helical" evidence="1">
    <location>
        <begin position="98"/>
        <end position="117"/>
    </location>
</feature>
<dbReference type="InterPro" id="IPR002656">
    <property type="entry name" value="Acyl_transf_3_dom"/>
</dbReference>
<feature type="transmembrane region" description="Helical" evidence="1">
    <location>
        <begin position="26"/>
        <end position="44"/>
    </location>
</feature>
<dbReference type="RefSeq" id="WP_237250200.1">
    <property type="nucleotide sequence ID" value="NZ_JAKJXE010000006.1"/>
</dbReference>
<organism evidence="3 4">
    <name type="scientific">Pseudomonas petrae</name>
    <dbReference type="NCBI Taxonomy" id="2912190"/>
    <lineage>
        <taxon>Bacteria</taxon>
        <taxon>Pseudomonadati</taxon>
        <taxon>Pseudomonadota</taxon>
        <taxon>Gammaproteobacteria</taxon>
        <taxon>Pseudomonadales</taxon>
        <taxon>Pseudomonadaceae</taxon>
        <taxon>Pseudomonas</taxon>
    </lineage>
</organism>